<dbReference type="InterPro" id="IPR011742">
    <property type="entry name" value="CRISPR-assoc_prot_TM1812"/>
</dbReference>
<keyword evidence="2" id="KW-1185">Reference proteome</keyword>
<protein>
    <submittedName>
        <fullName evidence="1">CRISPR-associated protein</fullName>
    </submittedName>
</protein>
<proteinExistence type="predicted"/>
<comment type="caution">
    <text evidence="1">The sequence shown here is derived from an EMBL/GenBank/DDBJ whole genome shotgun (WGS) entry which is preliminary data.</text>
</comment>
<name>A0A399ETM4_9DEIN</name>
<dbReference type="SUPFAM" id="SSF160980">
    <property type="entry name" value="SSO1389-like"/>
    <property type="match status" value="1"/>
</dbReference>
<dbReference type="AlphaFoldDB" id="A0A399ETM4"/>
<dbReference type="NCBIfam" id="TIGR02221">
    <property type="entry name" value="cas_TM1812"/>
    <property type="match status" value="1"/>
</dbReference>
<organism evidence="1 2">
    <name type="scientific">Calidithermus roseus</name>
    <dbReference type="NCBI Taxonomy" id="1644118"/>
    <lineage>
        <taxon>Bacteria</taxon>
        <taxon>Thermotogati</taxon>
        <taxon>Deinococcota</taxon>
        <taxon>Deinococci</taxon>
        <taxon>Thermales</taxon>
        <taxon>Thermaceae</taxon>
        <taxon>Calidithermus</taxon>
    </lineage>
</organism>
<dbReference type="Proteomes" id="UP000265341">
    <property type="component" value="Unassembled WGS sequence"/>
</dbReference>
<evidence type="ECO:0000313" key="2">
    <source>
        <dbReference type="Proteomes" id="UP000265341"/>
    </source>
</evidence>
<reference evidence="1 2" key="1">
    <citation type="submission" date="2018-08" db="EMBL/GenBank/DDBJ databases">
        <title>Meiothermus roseus NBRC 110900 genome sequencing project.</title>
        <authorList>
            <person name="Da Costa M.S."/>
            <person name="Albuquerque L."/>
            <person name="Raposo P."/>
            <person name="Froufe H.J.C."/>
            <person name="Barroso C.S."/>
            <person name="Egas C."/>
        </authorList>
    </citation>
    <scope>NUCLEOTIDE SEQUENCE [LARGE SCALE GENOMIC DNA]</scope>
    <source>
        <strain evidence="1 2">NBRC 110900</strain>
    </source>
</reference>
<sequence>MIILSLLGTGDYNETIYTWGRRKKSAQFMQQALSAWFPNTSLLVCATRKAKGKHGKVLRETIPNIKMINIPMGKNEKQFWTIYNRIEENIPAESELVFDITHGFRSLPVLALLAVAYLRAAKGVKVKHILYGAFEARVGEKTPVLDLLPFLNMLDWASATNRFLETGDARKFRPLIETKGGRPLNVHLNSAVKELDSLSQALATNRALRSGELAQKVQEKLLKAQQGKWEPRHEPLKLLLPRLADSLSLLSRDKQGSQEEQLRQSFGQVEWLLQNQQFEKALGLAREWMVSFAQLKRQGSWQPIERKKRKAVEDWLNDCAKGNVATPDDWEAFIGVWKDLGNLRNDLMHFGFRDAPRTEASIPKEVEEKIDGLREVVSSLGLELPEVS</sequence>
<dbReference type="EMBL" id="QWLA01000025">
    <property type="protein sequence ID" value="RIH86870.1"/>
    <property type="molecule type" value="Genomic_DNA"/>
</dbReference>
<dbReference type="InterPro" id="IPR013383">
    <property type="entry name" value="CRISPR-assoc_prot_DxTHG_CS"/>
</dbReference>
<dbReference type="CDD" id="cd09732">
    <property type="entry name" value="Csx1_III-U"/>
    <property type="match status" value="1"/>
</dbReference>
<gene>
    <name evidence="1" type="ORF">Mrose_01579</name>
</gene>
<dbReference type="OrthoDB" id="9777703at2"/>
<accession>A0A399ETM4</accession>
<dbReference type="NCBIfam" id="TIGR02549">
    <property type="entry name" value="CRISPR_DxTHG"/>
    <property type="match status" value="1"/>
</dbReference>
<evidence type="ECO:0000313" key="1">
    <source>
        <dbReference type="EMBL" id="RIH86870.1"/>
    </source>
</evidence>
<dbReference type="RefSeq" id="WP_119277162.1">
    <property type="nucleotide sequence ID" value="NZ_QWLA01000025.1"/>
</dbReference>